<accession>A0A2H0XC23</accession>
<gene>
    <name evidence="1" type="ORF">COT51_01205</name>
</gene>
<sequence length="99" mass="11828">MANPQSIEELLRDRDPRKGSYAKYEWQAFGYELMRKLDDPKHRGIYMRLSKNEDRSLLMKALETAIDGNPRSRARVFMWKLKELRKLKKEKELGELVKS</sequence>
<name>A0A2H0XC23_UNCKA</name>
<proteinExistence type="predicted"/>
<evidence type="ECO:0000313" key="1">
    <source>
        <dbReference type="EMBL" id="PIS21719.1"/>
    </source>
</evidence>
<evidence type="ECO:0000313" key="2">
    <source>
        <dbReference type="Proteomes" id="UP000231098"/>
    </source>
</evidence>
<dbReference type="EMBL" id="PEYV01000023">
    <property type="protein sequence ID" value="PIS21719.1"/>
    <property type="molecule type" value="Genomic_DNA"/>
</dbReference>
<reference evidence="2" key="1">
    <citation type="submission" date="2017-09" db="EMBL/GenBank/DDBJ databases">
        <title>Depth-based differentiation of microbial function through sediment-hosted aquifers and enrichment of novel symbionts in the deep terrestrial subsurface.</title>
        <authorList>
            <person name="Probst A.J."/>
            <person name="Ladd B."/>
            <person name="Jarett J.K."/>
            <person name="Geller-Mcgrath D.E."/>
            <person name="Sieber C.M.K."/>
            <person name="Emerson J.B."/>
            <person name="Anantharaman K."/>
            <person name="Thomas B.C."/>
            <person name="Malmstrom R."/>
            <person name="Stieglmeier M."/>
            <person name="Klingl A."/>
            <person name="Woyke T."/>
            <person name="Ryan C.M."/>
            <person name="Banfield J.F."/>
        </authorList>
    </citation>
    <scope>NUCLEOTIDE SEQUENCE [LARGE SCALE GENOMIC DNA]</scope>
</reference>
<protein>
    <submittedName>
        <fullName evidence="1">Uncharacterized protein</fullName>
    </submittedName>
</protein>
<comment type="caution">
    <text evidence="1">The sequence shown here is derived from an EMBL/GenBank/DDBJ whole genome shotgun (WGS) entry which is preliminary data.</text>
</comment>
<organism evidence="1 2">
    <name type="scientific">candidate division WWE3 bacterium CG08_land_8_20_14_0_20_41_15</name>
    <dbReference type="NCBI Taxonomy" id="1975086"/>
    <lineage>
        <taxon>Bacteria</taxon>
        <taxon>Katanobacteria</taxon>
    </lineage>
</organism>
<dbReference type="Proteomes" id="UP000231098">
    <property type="component" value="Unassembled WGS sequence"/>
</dbReference>
<dbReference type="AlphaFoldDB" id="A0A2H0XC23"/>